<keyword evidence="1" id="KW-0175">Coiled coil</keyword>
<dbReference type="AlphaFoldDB" id="A0A5N6YRF5"/>
<feature type="compositionally biased region" description="Basic and acidic residues" evidence="2">
    <location>
        <begin position="410"/>
        <end position="424"/>
    </location>
</feature>
<evidence type="ECO:0000313" key="4">
    <source>
        <dbReference type="Proteomes" id="UP000327118"/>
    </source>
</evidence>
<feature type="region of interest" description="Disordered" evidence="2">
    <location>
        <begin position="357"/>
        <end position="512"/>
    </location>
</feature>
<proteinExistence type="predicted"/>
<dbReference type="Proteomes" id="UP000327118">
    <property type="component" value="Unassembled WGS sequence"/>
</dbReference>
<feature type="region of interest" description="Disordered" evidence="2">
    <location>
        <begin position="299"/>
        <end position="320"/>
    </location>
</feature>
<reference evidence="4" key="1">
    <citation type="submission" date="2019-04" db="EMBL/GenBank/DDBJ databases">
        <title>Friends and foes A comparative genomics studyof 23 Aspergillus species from section Flavi.</title>
        <authorList>
            <consortium name="DOE Joint Genome Institute"/>
            <person name="Kjaerbolling I."/>
            <person name="Vesth T."/>
            <person name="Frisvad J.C."/>
            <person name="Nybo J.L."/>
            <person name="Theobald S."/>
            <person name="Kildgaard S."/>
            <person name="Isbrandt T."/>
            <person name="Kuo A."/>
            <person name="Sato A."/>
            <person name="Lyhne E.K."/>
            <person name="Kogle M.E."/>
            <person name="Wiebenga A."/>
            <person name="Kun R.S."/>
            <person name="Lubbers R.J."/>
            <person name="Makela M.R."/>
            <person name="Barry K."/>
            <person name="Chovatia M."/>
            <person name="Clum A."/>
            <person name="Daum C."/>
            <person name="Haridas S."/>
            <person name="He G."/>
            <person name="LaButti K."/>
            <person name="Lipzen A."/>
            <person name="Mondo S."/>
            <person name="Riley R."/>
            <person name="Salamov A."/>
            <person name="Simmons B.A."/>
            <person name="Magnuson J.K."/>
            <person name="Henrissat B."/>
            <person name="Mortensen U.H."/>
            <person name="Larsen T.O."/>
            <person name="Devries R.P."/>
            <person name="Grigoriev I.V."/>
            <person name="Machida M."/>
            <person name="Baker S.E."/>
            <person name="Andersen M.R."/>
        </authorList>
    </citation>
    <scope>NUCLEOTIDE SEQUENCE [LARGE SCALE GENOMIC DNA]</scope>
    <source>
        <strain evidence="4">CBS 553.77</strain>
    </source>
</reference>
<dbReference type="EMBL" id="ML739776">
    <property type="protein sequence ID" value="KAE8348092.1"/>
    <property type="molecule type" value="Genomic_DNA"/>
</dbReference>
<evidence type="ECO:0000256" key="1">
    <source>
        <dbReference type="SAM" id="Coils"/>
    </source>
</evidence>
<keyword evidence="4" id="KW-1185">Reference proteome</keyword>
<dbReference type="OrthoDB" id="20105at2759"/>
<gene>
    <name evidence="3" type="ORF">BDV28DRAFT_144365</name>
</gene>
<sequence length="512" mass="57511">MESTNEDSAYAVEDYRMAIRTAHLEKEYNHTLVCAAQLLDAEKSRIQRVEQLILEFENETLRWQLKQINQELTKTARVESEVRLQLHETWKELNYIRIAHRDSSHEIGRLRHKLTSLNNDSVDSKKLLAEKNRLTKDLSNAEADIGRSKSQQTAQHTFIAEKQTLEQRLTTLELRLECEKKTHKQTLARGSQKDEEIAALSSKLEETRNELIVEKQAHEHAIQQQSIEWAAQRTSLEAKLDALTKQLRSTEDQNQVATTELQRLPNTSSKYWPGNSGAQTRIVSSPQLSTAEHNSSLTIATPGAIHAQGKRKKTSALPGDKSFFSITPFLNRQHGLRHSPTSSEGDTNDLHTARIANKANESPLGNGAKKGLESGHQGRTGPVDGPVTAEARCLGQGTCNAKKKGRTQRKLVDISDADERREESTDIFNHNSNHEQPKSKKRKLGIQRDRGFFDGEDEEDIHDIRQPGRKLVLGSGRNLASQISAPSGGRLGRGRGLAEFSPLKRNKKRPVT</sequence>
<organism evidence="3 4">
    <name type="scientific">Aspergillus coremiiformis</name>
    <dbReference type="NCBI Taxonomy" id="138285"/>
    <lineage>
        <taxon>Eukaryota</taxon>
        <taxon>Fungi</taxon>
        <taxon>Dikarya</taxon>
        <taxon>Ascomycota</taxon>
        <taxon>Pezizomycotina</taxon>
        <taxon>Eurotiomycetes</taxon>
        <taxon>Eurotiomycetidae</taxon>
        <taxon>Eurotiales</taxon>
        <taxon>Aspergillaceae</taxon>
        <taxon>Aspergillus</taxon>
        <taxon>Aspergillus subgen. Circumdati</taxon>
    </lineage>
</organism>
<name>A0A5N6YRF5_9EURO</name>
<feature type="coiled-coil region" evidence="1">
    <location>
        <begin position="124"/>
        <end position="260"/>
    </location>
</feature>
<accession>A0A5N6YRF5</accession>
<protein>
    <submittedName>
        <fullName evidence="3">Uncharacterized protein</fullName>
    </submittedName>
</protein>
<evidence type="ECO:0000256" key="2">
    <source>
        <dbReference type="SAM" id="MobiDB-lite"/>
    </source>
</evidence>
<evidence type="ECO:0000313" key="3">
    <source>
        <dbReference type="EMBL" id="KAE8348092.1"/>
    </source>
</evidence>